<dbReference type="PROSITE" id="PS50109">
    <property type="entry name" value="HIS_KIN"/>
    <property type="match status" value="1"/>
</dbReference>
<accession>A0ABT1N5H8</accession>
<evidence type="ECO:0000259" key="8">
    <source>
        <dbReference type="PROSITE" id="PS50110"/>
    </source>
</evidence>
<dbReference type="CDD" id="cd00082">
    <property type="entry name" value="HisKA"/>
    <property type="match status" value="1"/>
</dbReference>
<comment type="caution">
    <text evidence="9">The sequence shown here is derived from an EMBL/GenBank/DDBJ whole genome shotgun (WGS) entry which is preliminary data.</text>
</comment>
<evidence type="ECO:0000256" key="4">
    <source>
        <dbReference type="ARBA" id="ARBA00023012"/>
    </source>
</evidence>
<dbReference type="Pfam" id="PF02518">
    <property type="entry name" value="HATPase_c"/>
    <property type="match status" value="1"/>
</dbReference>
<dbReference type="SMART" id="SM00448">
    <property type="entry name" value="REC"/>
    <property type="match status" value="1"/>
</dbReference>
<feature type="transmembrane region" description="Helical" evidence="6">
    <location>
        <begin position="279"/>
        <end position="296"/>
    </location>
</feature>
<evidence type="ECO:0000313" key="9">
    <source>
        <dbReference type="EMBL" id="MCQ1060005.1"/>
    </source>
</evidence>
<dbReference type="Gene3D" id="3.30.565.10">
    <property type="entry name" value="Histidine kinase-like ATPase, C-terminal domain"/>
    <property type="match status" value="1"/>
</dbReference>
<keyword evidence="6" id="KW-0472">Membrane</keyword>
<dbReference type="CDD" id="cd16922">
    <property type="entry name" value="HATPase_EvgS-ArcB-TorS-like"/>
    <property type="match status" value="1"/>
</dbReference>
<dbReference type="InterPro" id="IPR003594">
    <property type="entry name" value="HATPase_dom"/>
</dbReference>
<dbReference type="PANTHER" id="PTHR45339:SF1">
    <property type="entry name" value="HYBRID SIGNAL TRANSDUCTION HISTIDINE KINASE J"/>
    <property type="match status" value="1"/>
</dbReference>
<proteinExistence type="predicted"/>
<dbReference type="Gene3D" id="1.10.287.130">
    <property type="match status" value="1"/>
</dbReference>
<dbReference type="InterPro" id="IPR036097">
    <property type="entry name" value="HisK_dim/P_sf"/>
</dbReference>
<dbReference type="Gene3D" id="3.40.50.2300">
    <property type="match status" value="1"/>
</dbReference>
<comment type="catalytic activity">
    <reaction evidence="1">
        <text>ATP + protein L-histidine = ADP + protein N-phospho-L-histidine.</text>
        <dbReference type="EC" id="2.7.13.3"/>
    </reaction>
</comment>
<evidence type="ECO:0000256" key="3">
    <source>
        <dbReference type="ARBA" id="ARBA00022553"/>
    </source>
</evidence>
<dbReference type="EC" id="2.7.13.3" evidence="2"/>
<dbReference type="SMART" id="SM00388">
    <property type="entry name" value="HisKA"/>
    <property type="match status" value="1"/>
</dbReference>
<dbReference type="InterPro" id="IPR005467">
    <property type="entry name" value="His_kinase_dom"/>
</dbReference>
<dbReference type="RefSeq" id="WP_255044095.1">
    <property type="nucleotide sequence ID" value="NZ_JANEYT010000052.1"/>
</dbReference>
<dbReference type="Proteomes" id="UP001524460">
    <property type="component" value="Unassembled WGS sequence"/>
</dbReference>
<dbReference type="SUPFAM" id="SSF55874">
    <property type="entry name" value="ATPase domain of HSP90 chaperone/DNA topoisomerase II/histidine kinase"/>
    <property type="match status" value="1"/>
</dbReference>
<keyword evidence="3 5" id="KW-0597">Phosphoprotein</keyword>
<keyword evidence="9" id="KW-0547">Nucleotide-binding</keyword>
<organism evidence="9 10">
    <name type="scientific">Photobacterium pectinilyticum</name>
    <dbReference type="NCBI Taxonomy" id="2906793"/>
    <lineage>
        <taxon>Bacteria</taxon>
        <taxon>Pseudomonadati</taxon>
        <taxon>Pseudomonadota</taxon>
        <taxon>Gammaproteobacteria</taxon>
        <taxon>Vibrionales</taxon>
        <taxon>Vibrionaceae</taxon>
        <taxon>Photobacterium</taxon>
    </lineage>
</organism>
<evidence type="ECO:0000256" key="2">
    <source>
        <dbReference type="ARBA" id="ARBA00012438"/>
    </source>
</evidence>
<dbReference type="EMBL" id="JANEYT010000052">
    <property type="protein sequence ID" value="MCQ1060005.1"/>
    <property type="molecule type" value="Genomic_DNA"/>
</dbReference>
<keyword evidence="6" id="KW-1133">Transmembrane helix</keyword>
<dbReference type="PROSITE" id="PS50110">
    <property type="entry name" value="RESPONSE_REGULATORY"/>
    <property type="match status" value="1"/>
</dbReference>
<evidence type="ECO:0000256" key="5">
    <source>
        <dbReference type="PROSITE-ProRule" id="PRU00169"/>
    </source>
</evidence>
<dbReference type="SMART" id="SM00387">
    <property type="entry name" value="HATPase_c"/>
    <property type="match status" value="1"/>
</dbReference>
<dbReference type="CDD" id="cd17546">
    <property type="entry name" value="REC_hyHK_CKI1_RcsC-like"/>
    <property type="match status" value="1"/>
</dbReference>
<dbReference type="PANTHER" id="PTHR45339">
    <property type="entry name" value="HYBRID SIGNAL TRANSDUCTION HISTIDINE KINASE J"/>
    <property type="match status" value="1"/>
</dbReference>
<dbReference type="Pfam" id="PF00072">
    <property type="entry name" value="Response_reg"/>
    <property type="match status" value="1"/>
</dbReference>
<evidence type="ECO:0000256" key="6">
    <source>
        <dbReference type="SAM" id="Phobius"/>
    </source>
</evidence>
<feature type="transmembrane region" description="Helical" evidence="6">
    <location>
        <begin position="12"/>
        <end position="32"/>
    </location>
</feature>
<dbReference type="InterPro" id="IPR036890">
    <property type="entry name" value="HATPase_C_sf"/>
</dbReference>
<feature type="domain" description="Response regulatory" evidence="8">
    <location>
        <begin position="689"/>
        <end position="810"/>
    </location>
</feature>
<dbReference type="InterPro" id="IPR001789">
    <property type="entry name" value="Sig_transdc_resp-reg_receiver"/>
</dbReference>
<dbReference type="PRINTS" id="PR00344">
    <property type="entry name" value="BCTRLSENSOR"/>
</dbReference>
<dbReference type="SUPFAM" id="SSF52172">
    <property type="entry name" value="CheY-like"/>
    <property type="match status" value="1"/>
</dbReference>
<dbReference type="GO" id="GO:0005524">
    <property type="term" value="F:ATP binding"/>
    <property type="evidence" value="ECO:0007669"/>
    <property type="project" value="UniProtKB-KW"/>
</dbReference>
<gene>
    <name evidence="9" type="ORF">NHN17_18320</name>
</gene>
<keyword evidence="10" id="KW-1185">Reference proteome</keyword>
<feature type="domain" description="Histidine kinase" evidence="7">
    <location>
        <begin position="326"/>
        <end position="547"/>
    </location>
</feature>
<feature type="modified residue" description="4-aspartylphosphate" evidence="5">
    <location>
        <position position="740"/>
    </location>
</feature>
<keyword evidence="6" id="KW-0812">Transmembrane</keyword>
<evidence type="ECO:0000313" key="10">
    <source>
        <dbReference type="Proteomes" id="UP001524460"/>
    </source>
</evidence>
<sequence>MAVHRTYQTQSIHRLLIAGAAVIFSLLFVFFVTDHLLQKKQTELQSLQHTILEASNGMLMMRRHEKDYLARVDEKYLTKMQDTYLDLKAQISKINHAIDKHAIATHYQGEQALDSIDSYYQQFNIMSHTVLDIFGEEGAKSLIDRLKDSALTFEHALIAANSPEVDTLTLTTKDLMYKFFNDFDPQLLPLIDQNLEEIETAIAASPKLSSSANNFDRFKGAFYTLQHSYKTLGYSHNDGMHGELRSTIHSLEFTLNILFTEAPKQIELAMGKYETYKNAVALGLCLAIIFVLLYVIRQTNKLEQALITAREQEKQANKAKSAFLANMSHEIRTPLNGILGMTEILSDSKLSAVQSDYLSTINASSQTLLMLINDILDLSKIESGHLEIAPHTCALKEVIFDTAALIAPKAQQKKIDLVVDLDSALPDYIKADEQKIRQVLMNLASNSIKFTESGSITFTAKQVHCSLEHTQVFFSVSDTGIGIDSDKQAHIFEEFRQETSHTSSQYGGTGLGLAISAKIIEMMGGEIQLVSQKQVGSTFSFTLTFQNDDQTTSPAPSLPVYYLASNHNNLLVSEIKRFGYQLTLCHTVDEMLNADSASTVVIIDEPSSLPIAANQLNPYRIIYVRKNHEVIDGIANNVVALATDPLFGMRLNNKLKQAFSIGTHDNKKQPQSSHADTCTKTDIAAKKQTILIVEDNKINQQVVCINLKRAGYEYLIANNGQEAVTLYKQHHQQIGLILMDCMMPVLNGFEATLAIRAWEQQQTLDRSHIIALTASILDDDIQQCFDSGMDDYLPKPFKRDVLIEKLQKQTNEPINLNTGSLKSTSPIS</sequence>
<reference evidence="9 10" key="1">
    <citation type="submission" date="2022-07" db="EMBL/GenBank/DDBJ databases">
        <title>Photobacterium pectinilyticum sp. nov., a marine bacterium isolated from surface seawater of Qingdao offshore.</title>
        <authorList>
            <person name="Wang X."/>
        </authorList>
    </citation>
    <scope>NUCLEOTIDE SEQUENCE [LARGE SCALE GENOMIC DNA]</scope>
    <source>
        <strain evidence="9 10">ZSDE20</strain>
    </source>
</reference>
<keyword evidence="9" id="KW-0067">ATP-binding</keyword>
<dbReference type="SUPFAM" id="SSF47384">
    <property type="entry name" value="Homodimeric domain of signal transducing histidine kinase"/>
    <property type="match status" value="1"/>
</dbReference>
<dbReference type="InterPro" id="IPR004358">
    <property type="entry name" value="Sig_transdc_His_kin-like_C"/>
</dbReference>
<evidence type="ECO:0000256" key="1">
    <source>
        <dbReference type="ARBA" id="ARBA00000085"/>
    </source>
</evidence>
<keyword evidence="4" id="KW-0902">Two-component regulatory system</keyword>
<dbReference type="InterPro" id="IPR003661">
    <property type="entry name" value="HisK_dim/P_dom"/>
</dbReference>
<protein>
    <recommendedName>
        <fullName evidence="2">histidine kinase</fullName>
        <ecNumber evidence="2">2.7.13.3</ecNumber>
    </recommendedName>
</protein>
<dbReference type="Pfam" id="PF00512">
    <property type="entry name" value="HisKA"/>
    <property type="match status" value="1"/>
</dbReference>
<dbReference type="InterPro" id="IPR011006">
    <property type="entry name" value="CheY-like_superfamily"/>
</dbReference>
<name>A0ABT1N5H8_9GAMM</name>
<evidence type="ECO:0000259" key="7">
    <source>
        <dbReference type="PROSITE" id="PS50109"/>
    </source>
</evidence>